<accession>A0A6G1LKC7</accession>
<proteinExistence type="predicted"/>
<dbReference type="OrthoDB" id="1045822at2759"/>
<evidence type="ECO:0000313" key="1">
    <source>
        <dbReference type="EMBL" id="KAF2773413.1"/>
    </source>
</evidence>
<protein>
    <submittedName>
        <fullName evidence="1">Uncharacterized protein</fullName>
    </submittedName>
</protein>
<evidence type="ECO:0000313" key="2">
    <source>
        <dbReference type="Proteomes" id="UP000799436"/>
    </source>
</evidence>
<dbReference type="AlphaFoldDB" id="A0A6G1LKC7"/>
<reference evidence="1" key="1">
    <citation type="journal article" date="2020" name="Stud. Mycol.">
        <title>101 Dothideomycetes genomes: a test case for predicting lifestyles and emergence of pathogens.</title>
        <authorList>
            <person name="Haridas S."/>
            <person name="Albert R."/>
            <person name="Binder M."/>
            <person name="Bloem J."/>
            <person name="Labutti K."/>
            <person name="Salamov A."/>
            <person name="Andreopoulos B."/>
            <person name="Baker S."/>
            <person name="Barry K."/>
            <person name="Bills G."/>
            <person name="Bluhm B."/>
            <person name="Cannon C."/>
            <person name="Castanera R."/>
            <person name="Culley D."/>
            <person name="Daum C."/>
            <person name="Ezra D."/>
            <person name="Gonzalez J."/>
            <person name="Henrissat B."/>
            <person name="Kuo A."/>
            <person name="Liang C."/>
            <person name="Lipzen A."/>
            <person name="Lutzoni F."/>
            <person name="Magnuson J."/>
            <person name="Mondo S."/>
            <person name="Nolan M."/>
            <person name="Ohm R."/>
            <person name="Pangilinan J."/>
            <person name="Park H.-J."/>
            <person name="Ramirez L."/>
            <person name="Alfaro M."/>
            <person name="Sun H."/>
            <person name="Tritt A."/>
            <person name="Yoshinaga Y."/>
            <person name="Zwiers L.-H."/>
            <person name="Turgeon B."/>
            <person name="Goodwin S."/>
            <person name="Spatafora J."/>
            <person name="Crous P."/>
            <person name="Grigoriev I."/>
        </authorList>
    </citation>
    <scope>NUCLEOTIDE SEQUENCE</scope>
    <source>
        <strain evidence="1">CBS 116005</strain>
    </source>
</reference>
<gene>
    <name evidence="1" type="ORF">EJ03DRAFT_131434</name>
</gene>
<organism evidence="1 2">
    <name type="scientific">Teratosphaeria nubilosa</name>
    <dbReference type="NCBI Taxonomy" id="161662"/>
    <lineage>
        <taxon>Eukaryota</taxon>
        <taxon>Fungi</taxon>
        <taxon>Dikarya</taxon>
        <taxon>Ascomycota</taxon>
        <taxon>Pezizomycotina</taxon>
        <taxon>Dothideomycetes</taxon>
        <taxon>Dothideomycetidae</taxon>
        <taxon>Mycosphaerellales</taxon>
        <taxon>Teratosphaeriaceae</taxon>
        <taxon>Teratosphaeria</taxon>
    </lineage>
</organism>
<dbReference type="Proteomes" id="UP000799436">
    <property type="component" value="Unassembled WGS sequence"/>
</dbReference>
<dbReference type="EMBL" id="ML995811">
    <property type="protein sequence ID" value="KAF2773413.1"/>
    <property type="molecule type" value="Genomic_DNA"/>
</dbReference>
<keyword evidence="2" id="KW-1185">Reference proteome</keyword>
<sequence>MASFGEEEWRNGICSHCCGGSFGACVRDSIDHDHPNPQARINTSRWAPGSAAASCTARLRVAGITSQAKMRRTLSFCNGDCAILCVWLVCRLAGQAESLF</sequence>
<name>A0A6G1LKC7_9PEZI</name>